<dbReference type="EMBL" id="FTOR01000009">
    <property type="protein sequence ID" value="SIT30538.1"/>
    <property type="molecule type" value="Genomic_DNA"/>
</dbReference>
<dbReference type="RefSeq" id="WP_076381560.1">
    <property type="nucleotide sequence ID" value="NZ_AP017422.1"/>
</dbReference>
<keyword evidence="2" id="KW-1185">Reference proteome</keyword>
<sequence length="88" mass="10012">MQSANKPATTSSHTIPIDVLLDIIRILFNNRLHWQVEGINEQESTLLVQITHQQGNPKHQKALQNIIGILGDYNYYVKGTPQDEAIDY</sequence>
<evidence type="ECO:0000313" key="2">
    <source>
        <dbReference type="Proteomes" id="UP000186917"/>
    </source>
</evidence>
<dbReference type="KEGG" id="fln:FLA_3416"/>
<proteinExistence type="predicted"/>
<organism evidence="1 2">
    <name type="scientific">Filimonas lacunae</name>
    <dbReference type="NCBI Taxonomy" id="477680"/>
    <lineage>
        <taxon>Bacteria</taxon>
        <taxon>Pseudomonadati</taxon>
        <taxon>Bacteroidota</taxon>
        <taxon>Chitinophagia</taxon>
        <taxon>Chitinophagales</taxon>
        <taxon>Chitinophagaceae</taxon>
        <taxon>Filimonas</taxon>
    </lineage>
</organism>
<dbReference type="OrthoDB" id="676712at2"/>
<gene>
    <name evidence="1" type="ORF">SAMN05421788_109252</name>
</gene>
<dbReference type="STRING" id="477680.SAMN05421788_109252"/>
<reference evidence="2" key="1">
    <citation type="submission" date="2017-01" db="EMBL/GenBank/DDBJ databases">
        <authorList>
            <person name="Varghese N."/>
            <person name="Submissions S."/>
        </authorList>
    </citation>
    <scope>NUCLEOTIDE SEQUENCE [LARGE SCALE GENOMIC DNA]</scope>
    <source>
        <strain evidence="2">DSM 21054</strain>
    </source>
</reference>
<evidence type="ECO:0000313" key="1">
    <source>
        <dbReference type="EMBL" id="SIT30538.1"/>
    </source>
</evidence>
<dbReference type="AlphaFoldDB" id="A0A173MID9"/>
<protein>
    <submittedName>
        <fullName evidence="1">Uncharacterized protein</fullName>
    </submittedName>
</protein>
<accession>A0A173MID9</accession>
<dbReference type="Proteomes" id="UP000186917">
    <property type="component" value="Unassembled WGS sequence"/>
</dbReference>
<name>A0A173MID9_9BACT</name>